<dbReference type="PANTHER" id="PTHR31541:SF60">
    <property type="entry name" value="TF-B3 DOMAIN-CONTAINING PROTEIN"/>
    <property type="match status" value="1"/>
</dbReference>
<dbReference type="GO" id="GO:0003677">
    <property type="term" value="F:DNA binding"/>
    <property type="evidence" value="ECO:0007669"/>
    <property type="project" value="UniProtKB-KW"/>
</dbReference>
<keyword evidence="9" id="KW-1185">Reference proteome</keyword>
<feature type="region of interest" description="Disordered" evidence="6">
    <location>
        <begin position="93"/>
        <end position="125"/>
    </location>
</feature>
<dbReference type="SUPFAM" id="SSF101936">
    <property type="entry name" value="DNA-binding pseudobarrel domain"/>
    <property type="match status" value="1"/>
</dbReference>
<protein>
    <recommendedName>
        <fullName evidence="7">TF-B3 domain-containing protein</fullName>
    </recommendedName>
</protein>
<sequence>MPKEVVELLRTEELNALNKTIPFMVHVLSTRDEVWKLNFNYWGGVDQYVFITWWNDFVVDHRLHEGQTVEIWSFRYRNETLCFAINIRDNGASKKEARTSSPVFTNRASKGGHGGNDDGAITIKA</sequence>
<evidence type="ECO:0000313" key="8">
    <source>
        <dbReference type="EMBL" id="KAF9592300.1"/>
    </source>
</evidence>
<proteinExistence type="predicted"/>
<keyword evidence="5" id="KW-0539">Nucleus</keyword>
<dbReference type="Proteomes" id="UP000631114">
    <property type="component" value="Unassembled WGS sequence"/>
</dbReference>
<comment type="subcellular location">
    <subcellularLocation>
        <location evidence="1">Nucleus</location>
    </subcellularLocation>
</comment>
<dbReference type="InterPro" id="IPR003340">
    <property type="entry name" value="B3_DNA-bd"/>
</dbReference>
<dbReference type="InterPro" id="IPR015300">
    <property type="entry name" value="DNA-bd_pseudobarrel_sf"/>
</dbReference>
<dbReference type="Gene3D" id="2.40.330.10">
    <property type="entry name" value="DNA-binding pseudobarrel domain"/>
    <property type="match status" value="1"/>
</dbReference>
<dbReference type="InterPro" id="IPR005508">
    <property type="entry name" value="At2g31720-like"/>
</dbReference>
<evidence type="ECO:0000259" key="7">
    <source>
        <dbReference type="PROSITE" id="PS50863"/>
    </source>
</evidence>
<evidence type="ECO:0000313" key="9">
    <source>
        <dbReference type="Proteomes" id="UP000631114"/>
    </source>
</evidence>
<evidence type="ECO:0000256" key="4">
    <source>
        <dbReference type="ARBA" id="ARBA00023163"/>
    </source>
</evidence>
<dbReference type="EMBL" id="JADFTS010000008">
    <property type="protein sequence ID" value="KAF9592300.1"/>
    <property type="molecule type" value="Genomic_DNA"/>
</dbReference>
<keyword evidence="4" id="KW-0804">Transcription</keyword>
<comment type="caution">
    <text evidence="8">The sequence shown here is derived from an EMBL/GenBank/DDBJ whole genome shotgun (WGS) entry which is preliminary data.</text>
</comment>
<evidence type="ECO:0000256" key="1">
    <source>
        <dbReference type="ARBA" id="ARBA00004123"/>
    </source>
</evidence>
<dbReference type="CDD" id="cd10017">
    <property type="entry name" value="B3_DNA"/>
    <property type="match status" value="1"/>
</dbReference>
<gene>
    <name evidence="8" type="ORF">IFM89_013526</name>
</gene>
<feature type="domain" description="TF-B3" evidence="7">
    <location>
        <begin position="1"/>
        <end position="91"/>
    </location>
</feature>
<evidence type="ECO:0000256" key="2">
    <source>
        <dbReference type="ARBA" id="ARBA00023015"/>
    </source>
</evidence>
<dbReference type="PROSITE" id="PS50863">
    <property type="entry name" value="B3"/>
    <property type="match status" value="1"/>
</dbReference>
<evidence type="ECO:0000256" key="6">
    <source>
        <dbReference type="SAM" id="MobiDB-lite"/>
    </source>
</evidence>
<name>A0A835LF17_9MAGN</name>
<reference evidence="8 9" key="1">
    <citation type="submission" date="2020-10" db="EMBL/GenBank/DDBJ databases">
        <title>The Coptis chinensis genome and diversification of protoberbering-type alkaloids.</title>
        <authorList>
            <person name="Wang B."/>
            <person name="Shu S."/>
            <person name="Song C."/>
            <person name="Liu Y."/>
        </authorList>
    </citation>
    <scope>NUCLEOTIDE SEQUENCE [LARGE SCALE GENOMIC DNA]</scope>
    <source>
        <strain evidence="8">HL-2020</strain>
        <tissue evidence="8">Leaf</tissue>
    </source>
</reference>
<dbReference type="GO" id="GO:0005634">
    <property type="term" value="C:nucleus"/>
    <property type="evidence" value="ECO:0007669"/>
    <property type="project" value="UniProtKB-SubCell"/>
</dbReference>
<dbReference type="PANTHER" id="PTHR31541">
    <property type="entry name" value="B3 DOMAIN PLANT PROTEIN-RELATED"/>
    <property type="match status" value="1"/>
</dbReference>
<keyword evidence="2" id="KW-0805">Transcription regulation</keyword>
<dbReference type="AlphaFoldDB" id="A0A835LF17"/>
<dbReference type="OrthoDB" id="1090008at2759"/>
<accession>A0A835LF17</accession>
<evidence type="ECO:0000256" key="5">
    <source>
        <dbReference type="ARBA" id="ARBA00023242"/>
    </source>
</evidence>
<keyword evidence="3" id="KW-0238">DNA-binding</keyword>
<organism evidence="8 9">
    <name type="scientific">Coptis chinensis</name>
    <dbReference type="NCBI Taxonomy" id="261450"/>
    <lineage>
        <taxon>Eukaryota</taxon>
        <taxon>Viridiplantae</taxon>
        <taxon>Streptophyta</taxon>
        <taxon>Embryophyta</taxon>
        <taxon>Tracheophyta</taxon>
        <taxon>Spermatophyta</taxon>
        <taxon>Magnoliopsida</taxon>
        <taxon>Ranunculales</taxon>
        <taxon>Ranunculaceae</taxon>
        <taxon>Coptidoideae</taxon>
        <taxon>Coptis</taxon>
    </lineage>
</organism>
<evidence type="ECO:0000256" key="3">
    <source>
        <dbReference type="ARBA" id="ARBA00023125"/>
    </source>
</evidence>
<feature type="compositionally biased region" description="Polar residues" evidence="6">
    <location>
        <begin position="99"/>
        <end position="108"/>
    </location>
</feature>